<accession>A0A8S5LKL2</accession>
<dbReference type="EMBL" id="BK015869">
    <property type="protein sequence ID" value="DAD70621.1"/>
    <property type="molecule type" value="Genomic_DNA"/>
</dbReference>
<protein>
    <submittedName>
        <fullName evidence="1">Uncharacterized protein</fullName>
    </submittedName>
</protein>
<organism evidence="1">
    <name type="scientific">Siphoviridae sp. ctvod4</name>
    <dbReference type="NCBI Taxonomy" id="2827595"/>
    <lineage>
        <taxon>Viruses</taxon>
        <taxon>Duplodnaviria</taxon>
        <taxon>Heunggongvirae</taxon>
        <taxon>Uroviricota</taxon>
        <taxon>Caudoviricetes</taxon>
    </lineage>
</organism>
<name>A0A8S5LKL2_9CAUD</name>
<sequence length="98" mass="11667">MKEQNATLELGKCYRVKFENISWCIRIYEKRAITENLTLLSAVEVGYNSINMRSYISANIYQQSENSKYEVQEISNSEFMHEFRTKRNEINKLIKKMS</sequence>
<evidence type="ECO:0000313" key="1">
    <source>
        <dbReference type="EMBL" id="DAD70621.1"/>
    </source>
</evidence>
<reference evidence="1" key="1">
    <citation type="journal article" date="2021" name="Proc. Natl. Acad. Sci. U.S.A.">
        <title>A Catalog of Tens of Thousands of Viruses from Human Metagenomes Reveals Hidden Associations with Chronic Diseases.</title>
        <authorList>
            <person name="Tisza M.J."/>
            <person name="Buck C.B."/>
        </authorList>
    </citation>
    <scope>NUCLEOTIDE SEQUENCE</scope>
    <source>
        <strain evidence="1">Ctvod4</strain>
    </source>
</reference>
<proteinExistence type="predicted"/>